<accession>W4JQB1</accession>
<feature type="region of interest" description="Disordered" evidence="1">
    <location>
        <begin position="23"/>
        <end position="72"/>
    </location>
</feature>
<dbReference type="AlphaFoldDB" id="W4JQB1"/>
<feature type="region of interest" description="Disordered" evidence="1">
    <location>
        <begin position="353"/>
        <end position="375"/>
    </location>
</feature>
<protein>
    <submittedName>
        <fullName evidence="2">Uncharacterized protein</fullName>
    </submittedName>
</protein>
<evidence type="ECO:0000256" key="1">
    <source>
        <dbReference type="SAM" id="MobiDB-lite"/>
    </source>
</evidence>
<name>W4JQB1_HETIT</name>
<organism evidence="2 3">
    <name type="scientific">Heterobasidion irregulare (strain TC 32-1)</name>
    <dbReference type="NCBI Taxonomy" id="747525"/>
    <lineage>
        <taxon>Eukaryota</taxon>
        <taxon>Fungi</taxon>
        <taxon>Dikarya</taxon>
        <taxon>Basidiomycota</taxon>
        <taxon>Agaricomycotina</taxon>
        <taxon>Agaricomycetes</taxon>
        <taxon>Russulales</taxon>
        <taxon>Bondarzewiaceae</taxon>
        <taxon>Heterobasidion</taxon>
        <taxon>Heterobasidion annosum species complex</taxon>
    </lineage>
</organism>
<feature type="compositionally biased region" description="Low complexity" evidence="1">
    <location>
        <begin position="216"/>
        <end position="233"/>
    </location>
</feature>
<feature type="compositionally biased region" description="Polar residues" evidence="1">
    <location>
        <begin position="29"/>
        <end position="38"/>
    </location>
</feature>
<evidence type="ECO:0000313" key="3">
    <source>
        <dbReference type="Proteomes" id="UP000030671"/>
    </source>
</evidence>
<proteinExistence type="predicted"/>
<evidence type="ECO:0000313" key="2">
    <source>
        <dbReference type="EMBL" id="ETW75723.1"/>
    </source>
</evidence>
<dbReference type="RefSeq" id="XP_009551984.1">
    <property type="nucleotide sequence ID" value="XM_009553689.1"/>
</dbReference>
<dbReference type="EMBL" id="KI925465">
    <property type="protein sequence ID" value="ETW75723.1"/>
    <property type="molecule type" value="Genomic_DNA"/>
</dbReference>
<gene>
    <name evidence="2" type="ORF">HETIRDRAFT_119103</name>
</gene>
<sequence>MQARWGEVAGEADLDLLGRRCEALRSSKPGRSTPSTYDTPPLAPRGPRGLRRTRGESSSGTARDGMAWKRAGEGPGPALPFLRIHTMSYRRARLHTHGVRGEDAEALWVLFVTPRRVRSVSCAWGRLAAQQYADGEAAANEEALRASGRSPNSVRVCGRKYDDDGGGGQGPSSNIKIEISRDAPEMGASVPRGRWHRCIDPGRPSPSPNRRRPSEAAQARGARAAGTGQTIGARARARDNGFAFVLRASDTGAVLGEFAAWEGRERPRHFTQQVRLVKNAGELAKAGHWLAAQIKPGCLIRQAMTLVGIRFKLEKQKRQKKRKVAGTEAWRLWGTRGFHAFGRVGSIARRSASRLRRERTNKELTRPGTRHPVFYPSERTEHSTLQFKNTKLKAKVRGASPAATESDSYSELVDRGLTITHFIRAVDDSKNMCAEQYGMTGRRARRRYSGMSSPTAANGSSGPVALSPQGARQRPANKEKCRWWTHSGTESCCQSTDWDSENLLKNRGKEVLVSRKMALKATIGIVLTNSMRAFPDVATGQLEEGVLSNVAISSCDVATSYFGRTLPRVFCAARGCR</sequence>
<dbReference type="InParanoid" id="W4JQB1"/>
<feature type="compositionally biased region" description="Polar residues" evidence="1">
    <location>
        <begin position="450"/>
        <end position="461"/>
    </location>
</feature>
<feature type="region of interest" description="Disordered" evidence="1">
    <location>
        <begin position="444"/>
        <end position="474"/>
    </location>
</feature>
<dbReference type="GeneID" id="20666630"/>
<feature type="region of interest" description="Disordered" evidence="1">
    <location>
        <begin position="143"/>
        <end position="233"/>
    </location>
</feature>
<dbReference type="KEGG" id="hir:HETIRDRAFT_119103"/>
<keyword evidence="3" id="KW-1185">Reference proteome</keyword>
<dbReference type="HOGENOM" id="CLU_472561_0_0_1"/>
<reference evidence="2 3" key="1">
    <citation type="journal article" date="2012" name="New Phytol.">
        <title>Insight into trade-off between wood decay and parasitism from the genome of a fungal forest pathogen.</title>
        <authorList>
            <person name="Olson A."/>
            <person name="Aerts A."/>
            <person name="Asiegbu F."/>
            <person name="Belbahri L."/>
            <person name="Bouzid O."/>
            <person name="Broberg A."/>
            <person name="Canback B."/>
            <person name="Coutinho P.M."/>
            <person name="Cullen D."/>
            <person name="Dalman K."/>
            <person name="Deflorio G."/>
            <person name="van Diepen L.T."/>
            <person name="Dunand C."/>
            <person name="Duplessis S."/>
            <person name="Durling M."/>
            <person name="Gonthier P."/>
            <person name="Grimwood J."/>
            <person name="Fossdal C.G."/>
            <person name="Hansson D."/>
            <person name="Henrissat B."/>
            <person name="Hietala A."/>
            <person name="Himmelstrand K."/>
            <person name="Hoffmeister D."/>
            <person name="Hogberg N."/>
            <person name="James T.Y."/>
            <person name="Karlsson M."/>
            <person name="Kohler A."/>
            <person name="Kues U."/>
            <person name="Lee Y.H."/>
            <person name="Lin Y.C."/>
            <person name="Lind M."/>
            <person name="Lindquist E."/>
            <person name="Lombard V."/>
            <person name="Lucas S."/>
            <person name="Lunden K."/>
            <person name="Morin E."/>
            <person name="Murat C."/>
            <person name="Park J."/>
            <person name="Raffaello T."/>
            <person name="Rouze P."/>
            <person name="Salamov A."/>
            <person name="Schmutz J."/>
            <person name="Solheim H."/>
            <person name="Stahlberg J."/>
            <person name="Velez H."/>
            <person name="de Vries R.P."/>
            <person name="Wiebenga A."/>
            <person name="Woodward S."/>
            <person name="Yakovlev I."/>
            <person name="Garbelotto M."/>
            <person name="Martin F."/>
            <person name="Grigoriev I.V."/>
            <person name="Stenlid J."/>
        </authorList>
    </citation>
    <scope>NUCLEOTIDE SEQUENCE [LARGE SCALE GENOMIC DNA]</scope>
    <source>
        <strain evidence="2 3">TC 32-1</strain>
    </source>
</reference>
<dbReference type="Proteomes" id="UP000030671">
    <property type="component" value="Unassembled WGS sequence"/>
</dbReference>